<dbReference type="EMBL" id="WLVL01000037">
    <property type="protein sequence ID" value="MTB72267.1"/>
    <property type="molecule type" value="Genomic_DNA"/>
</dbReference>
<organism evidence="5 6">
    <name type="scientific">Arsenicicoccus cauae</name>
    <dbReference type="NCBI Taxonomy" id="2663847"/>
    <lineage>
        <taxon>Bacteria</taxon>
        <taxon>Bacillati</taxon>
        <taxon>Actinomycetota</taxon>
        <taxon>Actinomycetes</taxon>
        <taxon>Micrococcales</taxon>
        <taxon>Intrasporangiaceae</taxon>
        <taxon>Arsenicicoccus</taxon>
    </lineage>
</organism>
<evidence type="ECO:0000313" key="6">
    <source>
        <dbReference type="Proteomes" id="UP000431092"/>
    </source>
</evidence>
<accession>A0A6I3IEZ7</accession>
<dbReference type="PANTHER" id="PTHR12526">
    <property type="entry name" value="GLYCOSYLTRANSFERASE"/>
    <property type="match status" value="1"/>
</dbReference>
<keyword evidence="3 5" id="KW-0808">Transferase</keyword>
<dbReference type="PANTHER" id="PTHR12526:SF640">
    <property type="entry name" value="COLANIC ACID BIOSYNTHESIS GLYCOSYLTRANSFERASE WCAL-RELATED"/>
    <property type="match status" value="1"/>
</dbReference>
<evidence type="ECO:0000313" key="5">
    <source>
        <dbReference type="EMBL" id="MTB72267.1"/>
    </source>
</evidence>
<comment type="caution">
    <text evidence="5">The sequence shown here is derived from an EMBL/GenBank/DDBJ whole genome shotgun (WGS) entry which is preliminary data.</text>
</comment>
<feature type="domain" description="Glycosyl transferase family 1" evidence="4">
    <location>
        <begin position="235"/>
        <end position="396"/>
    </location>
</feature>
<sequence>MSASRPGQLRVAYLVSKYPALSHTFIEREIDGLRGQGIDVVTFTVRPCPEGELSSSTMRSEATRTRPIIGAPKWHWARAHLGLMRRRGDVWWKGLRIALSTGRLEPRSRLWQLFYFGEAVVLYDYMRRDGLRHLHVHMANVAADVARLVTALGQAEDGPTGGWRWSLTIHGPGEFEMVEQWDVPAKLRAAQGVSVISDFGRSQLMRLVEPEHWAKMSKVRMTVEPTVFKGLSAERAHRSGPLRVLYVGRLVPQKGGPVLVDALALLSERGVDFTARLIGTGELLETLQRQISAAGLADRVHLVGPVGQDDILEQYAWADVFALPSFQEGLPVVLMEAMATELPVVTTRIAAVSELVEDHLSGRVVHAGRADLVADALTELADHPDRRLEMGKRGRQAVLAGFTPATASPAMAAFMREVQQA</sequence>
<dbReference type="CDD" id="cd03801">
    <property type="entry name" value="GT4_PimA-like"/>
    <property type="match status" value="1"/>
</dbReference>
<dbReference type="Gene3D" id="3.40.50.2000">
    <property type="entry name" value="Glycogen Phosphorylase B"/>
    <property type="match status" value="2"/>
</dbReference>
<dbReference type="Proteomes" id="UP000431092">
    <property type="component" value="Unassembled WGS sequence"/>
</dbReference>
<evidence type="ECO:0000256" key="1">
    <source>
        <dbReference type="ARBA" id="ARBA00009481"/>
    </source>
</evidence>
<dbReference type="AlphaFoldDB" id="A0A6I3IEZ7"/>
<name>A0A6I3IEZ7_9MICO</name>
<dbReference type="SUPFAM" id="SSF53756">
    <property type="entry name" value="UDP-Glycosyltransferase/glycogen phosphorylase"/>
    <property type="match status" value="1"/>
</dbReference>
<reference evidence="5 6" key="1">
    <citation type="submission" date="2019-11" db="EMBL/GenBank/DDBJ databases">
        <title>Whole genome sequencing identifies a novel species of the genus Arsenicicoccus isolated from human blood.</title>
        <authorList>
            <person name="Jeong J.H."/>
            <person name="Kweon O.J."/>
            <person name="Kim H.R."/>
            <person name="Kim T.-H."/>
            <person name="Ha S.-M."/>
            <person name="Lee M.-K."/>
        </authorList>
    </citation>
    <scope>NUCLEOTIDE SEQUENCE [LARGE SCALE GENOMIC DNA]</scope>
    <source>
        <strain evidence="5 6">MKL-02</strain>
    </source>
</reference>
<protein>
    <submittedName>
        <fullName evidence="5">Glycosyltransferase</fullName>
    </submittedName>
</protein>
<keyword evidence="6" id="KW-1185">Reference proteome</keyword>
<dbReference type="Pfam" id="PF00534">
    <property type="entry name" value="Glycos_transf_1"/>
    <property type="match status" value="1"/>
</dbReference>
<evidence type="ECO:0000256" key="3">
    <source>
        <dbReference type="ARBA" id="ARBA00022679"/>
    </source>
</evidence>
<dbReference type="GO" id="GO:0016757">
    <property type="term" value="F:glycosyltransferase activity"/>
    <property type="evidence" value="ECO:0007669"/>
    <property type="project" value="UniProtKB-KW"/>
</dbReference>
<keyword evidence="2" id="KW-0328">Glycosyltransferase</keyword>
<evidence type="ECO:0000259" key="4">
    <source>
        <dbReference type="Pfam" id="PF00534"/>
    </source>
</evidence>
<comment type="similarity">
    <text evidence="1">Belongs to the glycosyltransferase group 1 family. Glycosyltransferase 4 subfamily.</text>
</comment>
<dbReference type="InterPro" id="IPR001296">
    <property type="entry name" value="Glyco_trans_1"/>
</dbReference>
<gene>
    <name evidence="5" type="ORF">GGG17_09845</name>
</gene>
<evidence type="ECO:0000256" key="2">
    <source>
        <dbReference type="ARBA" id="ARBA00022676"/>
    </source>
</evidence>
<proteinExistence type="inferred from homology"/>